<dbReference type="PROSITE" id="PS00600">
    <property type="entry name" value="AA_TRANSFER_CLASS_3"/>
    <property type="match status" value="1"/>
</dbReference>
<gene>
    <name evidence="13" type="ORF">SAMN04488542_1233</name>
</gene>
<comment type="cofactor">
    <cofactor evidence="1 12">
        <name>pyridoxal 5'-phosphate</name>
        <dbReference type="ChEBI" id="CHEBI:597326"/>
    </cofactor>
</comment>
<evidence type="ECO:0000256" key="6">
    <source>
        <dbReference type="ARBA" id="ARBA00014798"/>
    </source>
</evidence>
<accession>A0A1G7QPZ1</accession>
<dbReference type="InterPro" id="IPR012773">
    <property type="entry name" value="Ectoine_EctB"/>
</dbReference>
<evidence type="ECO:0000256" key="3">
    <source>
        <dbReference type="ARBA" id="ARBA00004946"/>
    </source>
</evidence>
<dbReference type="InterPro" id="IPR004637">
    <property type="entry name" value="Dat"/>
</dbReference>
<keyword evidence="9 11" id="KW-0663">Pyridoxal phosphate</keyword>
<evidence type="ECO:0000256" key="8">
    <source>
        <dbReference type="ARBA" id="ARBA00022679"/>
    </source>
</evidence>
<dbReference type="InterPro" id="IPR015422">
    <property type="entry name" value="PyrdxlP-dep_Trfase_small"/>
</dbReference>
<evidence type="ECO:0000256" key="9">
    <source>
        <dbReference type="ARBA" id="ARBA00022898"/>
    </source>
</evidence>
<dbReference type="PIRSF" id="PIRSF000521">
    <property type="entry name" value="Transaminase_4ab_Lys_Orn"/>
    <property type="match status" value="1"/>
</dbReference>
<dbReference type="STRING" id="670482.SAMN04488542_1233"/>
<reference evidence="13 14" key="1">
    <citation type="submission" date="2016-10" db="EMBL/GenBank/DDBJ databases">
        <authorList>
            <person name="de Groot N.N."/>
        </authorList>
    </citation>
    <scope>NUCLEOTIDE SEQUENCE [LARGE SCALE GENOMIC DNA]</scope>
    <source>
        <strain evidence="13 14">DSM 28129</strain>
    </source>
</reference>
<comment type="pathway">
    <text evidence="3 12">Amine and polyamine biosynthesis; ectoine biosynthesis; L-ectoine from L-aspartate 4-semialdehyde: step 1/3.</text>
</comment>
<comment type="function">
    <text evidence="2 12">Catalyzes reversively the conversion of L-aspartate beta-semialdehyde (ASA) to L-2,4-diaminobutyrate (DABA) by transamination with L-glutamate.</text>
</comment>
<dbReference type="NCBIfam" id="NF006733">
    <property type="entry name" value="PRK09264.1"/>
    <property type="match status" value="1"/>
</dbReference>
<dbReference type="InterPro" id="IPR015424">
    <property type="entry name" value="PyrdxlP-dep_Trfase"/>
</dbReference>
<dbReference type="NCBIfam" id="TIGR02407">
    <property type="entry name" value="ectoine_ectB"/>
    <property type="match status" value="1"/>
</dbReference>
<evidence type="ECO:0000313" key="14">
    <source>
        <dbReference type="Proteomes" id="UP000198972"/>
    </source>
</evidence>
<dbReference type="GO" id="GO:0030170">
    <property type="term" value="F:pyridoxal phosphate binding"/>
    <property type="evidence" value="ECO:0007669"/>
    <property type="project" value="InterPro"/>
</dbReference>
<evidence type="ECO:0000256" key="1">
    <source>
        <dbReference type="ARBA" id="ARBA00001933"/>
    </source>
</evidence>
<dbReference type="NCBIfam" id="TIGR00709">
    <property type="entry name" value="dat"/>
    <property type="match status" value="1"/>
</dbReference>
<comment type="catalytic activity">
    <reaction evidence="10 12">
        <text>L-2,4-diaminobutanoate + 2-oxoglutarate = L-aspartate 4-semialdehyde + L-glutamate</text>
        <dbReference type="Rhea" id="RHEA:11160"/>
        <dbReference type="ChEBI" id="CHEBI:16810"/>
        <dbReference type="ChEBI" id="CHEBI:29985"/>
        <dbReference type="ChEBI" id="CHEBI:58761"/>
        <dbReference type="ChEBI" id="CHEBI:537519"/>
        <dbReference type="EC" id="2.6.1.76"/>
    </reaction>
</comment>
<dbReference type="InterPro" id="IPR049704">
    <property type="entry name" value="Aminotrans_3_PPA_site"/>
</dbReference>
<dbReference type="GO" id="GO:0045303">
    <property type="term" value="F:diaminobutyrate-2-oxoglutarate transaminase activity"/>
    <property type="evidence" value="ECO:0007669"/>
    <property type="project" value="UniProtKB-EC"/>
</dbReference>
<dbReference type="Proteomes" id="UP000198972">
    <property type="component" value="Unassembled WGS sequence"/>
</dbReference>
<dbReference type="Gene3D" id="3.90.1150.10">
    <property type="entry name" value="Aspartate Aminotransferase, domain 1"/>
    <property type="match status" value="1"/>
</dbReference>
<dbReference type="SUPFAM" id="SSF53383">
    <property type="entry name" value="PLP-dependent transferases"/>
    <property type="match status" value="1"/>
</dbReference>
<evidence type="ECO:0000256" key="11">
    <source>
        <dbReference type="RuleBase" id="RU003560"/>
    </source>
</evidence>
<dbReference type="GO" id="GO:0047307">
    <property type="term" value="F:diaminobutyrate-pyruvate transaminase activity"/>
    <property type="evidence" value="ECO:0007669"/>
    <property type="project" value="InterPro"/>
</dbReference>
<sequence length="430" mass="48051">MYESNVRSYCRSFSDVFLKAKDDVIYSETGKKYIDFFAGAGALNYGHNNDYIKEQLLTYINDDGLTHGLDMYTVAKREFVTKFVERILKPRDLEYKLQFCGATGTNAVEAALKLARKVKKRTNIFSFMGSFHGMSLGSLSATSNKSSREGAGMPLNQVTFMPHPFGLMNHFDTIQYIESILLDDHSGIEKPAAIIFETVQAEGGVNPVSEQWLRRLADLCKRHDILLICDDIQVGCGRTGTFFSFERAGIVPDMVTLSKSISGYGLPMSLLLLKPELDEWKPGEHNGTFRGNQMAFVTACAALELREKLDLDNIVMRNERFIQSYLEKNIGTISEKIEIRGLGMIWGIDLSKIGDSALSKKIVLDCFDKGLILERAGREDSVVKLLPPLTITADHLERGCEILSEVMHSNIVGCEIASHHNVGGEYFGRK</sequence>
<organism evidence="13 14">
    <name type="scientific">Fontibacillus panacisegetis</name>
    <dbReference type="NCBI Taxonomy" id="670482"/>
    <lineage>
        <taxon>Bacteria</taxon>
        <taxon>Bacillati</taxon>
        <taxon>Bacillota</taxon>
        <taxon>Bacilli</taxon>
        <taxon>Bacillales</taxon>
        <taxon>Paenibacillaceae</taxon>
        <taxon>Fontibacillus</taxon>
    </lineage>
</organism>
<evidence type="ECO:0000256" key="2">
    <source>
        <dbReference type="ARBA" id="ARBA00002189"/>
    </source>
</evidence>
<dbReference type="EC" id="2.6.1.76" evidence="5 12"/>
<keyword evidence="14" id="KW-1185">Reference proteome</keyword>
<dbReference type="GO" id="GO:0019491">
    <property type="term" value="P:ectoine biosynthetic process"/>
    <property type="evidence" value="ECO:0007669"/>
    <property type="project" value="UniProtKB-UniPathway"/>
</dbReference>
<dbReference type="EMBL" id="FNBG01000023">
    <property type="protein sequence ID" value="SDG00601.1"/>
    <property type="molecule type" value="Genomic_DNA"/>
</dbReference>
<dbReference type="Gene3D" id="3.40.640.10">
    <property type="entry name" value="Type I PLP-dependent aspartate aminotransferase-like (Major domain)"/>
    <property type="match status" value="1"/>
</dbReference>
<evidence type="ECO:0000256" key="12">
    <source>
        <dbReference type="RuleBase" id="RU365034"/>
    </source>
</evidence>
<dbReference type="Pfam" id="PF00202">
    <property type="entry name" value="Aminotran_3"/>
    <property type="match status" value="1"/>
</dbReference>
<comment type="similarity">
    <text evidence="4 11">Belongs to the class-III pyridoxal-phosphate-dependent aminotransferase family.</text>
</comment>
<evidence type="ECO:0000256" key="7">
    <source>
        <dbReference type="ARBA" id="ARBA00022576"/>
    </source>
</evidence>
<dbReference type="UniPathway" id="UPA00067">
    <property type="reaction ID" value="UER00121"/>
</dbReference>
<dbReference type="InterPro" id="IPR015421">
    <property type="entry name" value="PyrdxlP-dep_Trfase_major"/>
</dbReference>
<keyword evidence="8 12" id="KW-0808">Transferase</keyword>
<dbReference type="InterPro" id="IPR005814">
    <property type="entry name" value="Aminotrans_3"/>
</dbReference>
<evidence type="ECO:0000313" key="13">
    <source>
        <dbReference type="EMBL" id="SDG00601.1"/>
    </source>
</evidence>
<dbReference type="PANTHER" id="PTHR43552">
    <property type="entry name" value="DIAMINOBUTYRATE--2-OXOGLUTARATE AMINOTRANSFERASE"/>
    <property type="match status" value="1"/>
</dbReference>
<proteinExistence type="inferred from homology"/>
<keyword evidence="7 12" id="KW-0032">Aminotransferase</keyword>
<protein>
    <recommendedName>
        <fullName evidence="6 12">Diaminobutyrate--2-oxoglutarate transaminase</fullName>
        <ecNumber evidence="5 12">2.6.1.76</ecNumber>
    </recommendedName>
    <alternativeName>
        <fullName evidence="12">DABA aminotransferase</fullName>
    </alternativeName>
</protein>
<name>A0A1G7QPZ1_9BACL</name>
<dbReference type="PANTHER" id="PTHR43552:SF2">
    <property type="entry name" value="DIAMINOBUTYRATE--2-OXOGLUTARATE TRANSAMINASE"/>
    <property type="match status" value="1"/>
</dbReference>
<dbReference type="CDD" id="cd00610">
    <property type="entry name" value="OAT_like"/>
    <property type="match status" value="1"/>
</dbReference>
<evidence type="ECO:0000256" key="10">
    <source>
        <dbReference type="ARBA" id="ARBA00049111"/>
    </source>
</evidence>
<dbReference type="AlphaFoldDB" id="A0A1G7QPZ1"/>
<evidence type="ECO:0000256" key="4">
    <source>
        <dbReference type="ARBA" id="ARBA00008954"/>
    </source>
</evidence>
<evidence type="ECO:0000256" key="5">
    <source>
        <dbReference type="ARBA" id="ARBA00013155"/>
    </source>
</evidence>